<evidence type="ECO:0000256" key="6">
    <source>
        <dbReference type="ARBA" id="ARBA00022968"/>
    </source>
</evidence>
<keyword evidence="10" id="KW-1185">Reference proteome</keyword>
<comment type="similarity">
    <text evidence="2">Belongs to the OST4 family.</text>
</comment>
<comment type="subcellular location">
    <subcellularLocation>
        <location evidence="1">Endoplasmic reticulum membrane</location>
        <topology evidence="1">Single-pass type III membrane protein</topology>
    </subcellularLocation>
</comment>
<evidence type="ECO:0000256" key="5">
    <source>
        <dbReference type="ARBA" id="ARBA00022824"/>
    </source>
</evidence>
<evidence type="ECO:0000313" key="9">
    <source>
        <dbReference type="EMBL" id="VDP18718.1"/>
    </source>
</evidence>
<dbReference type="GO" id="GO:0008250">
    <property type="term" value="C:oligosaccharyltransferase complex"/>
    <property type="evidence" value="ECO:0007669"/>
    <property type="project" value="TreeGrafter"/>
</dbReference>
<accession>A0A183MHT1</accession>
<organism evidence="9 10">
    <name type="scientific">Schistosoma margrebowiei</name>
    <dbReference type="NCBI Taxonomy" id="48269"/>
    <lineage>
        <taxon>Eukaryota</taxon>
        <taxon>Metazoa</taxon>
        <taxon>Spiralia</taxon>
        <taxon>Lophotrochozoa</taxon>
        <taxon>Platyhelminthes</taxon>
        <taxon>Trematoda</taxon>
        <taxon>Digenea</taxon>
        <taxon>Strigeidida</taxon>
        <taxon>Schistosomatoidea</taxon>
        <taxon>Schistosomatidae</taxon>
        <taxon>Schistosoma</taxon>
    </lineage>
</organism>
<evidence type="ECO:0000256" key="1">
    <source>
        <dbReference type="ARBA" id="ARBA00004643"/>
    </source>
</evidence>
<dbReference type="Proteomes" id="UP000277204">
    <property type="component" value="Unassembled WGS sequence"/>
</dbReference>
<evidence type="ECO:0000313" key="10">
    <source>
        <dbReference type="Proteomes" id="UP000277204"/>
    </source>
</evidence>
<keyword evidence="4" id="KW-0812">Transmembrane</keyword>
<sequence>MITDVQLTVFANLAGSVLFLLVVLYHYVIVNQKTPKLNKRKIKGVEADFMSS</sequence>
<gene>
    <name evidence="9" type="ORF">SMRZ_LOCUS15606</name>
</gene>
<dbReference type="Pfam" id="PF10215">
    <property type="entry name" value="Ost4"/>
    <property type="match status" value="1"/>
</dbReference>
<dbReference type="GO" id="GO:0018279">
    <property type="term" value="P:protein N-linked glycosylation via asparagine"/>
    <property type="evidence" value="ECO:0007669"/>
    <property type="project" value="TreeGrafter"/>
</dbReference>
<dbReference type="PANTHER" id="PTHR48164:SF1">
    <property type="entry name" value="DOLICHYL-DIPHOSPHOOLIGOSACCHARIDE--PROTEIN GLYCOSYLTRANSFERASE SUBUNIT 4"/>
    <property type="match status" value="1"/>
</dbReference>
<dbReference type="SUPFAM" id="SSF103464">
    <property type="entry name" value="Oligosaccharyltransferase subunit ost4p"/>
    <property type="match status" value="1"/>
</dbReference>
<dbReference type="EMBL" id="UZAI01016967">
    <property type="protein sequence ID" value="VDP18718.1"/>
    <property type="molecule type" value="Genomic_DNA"/>
</dbReference>
<name>A0A183MHT1_9TREM</name>
<evidence type="ECO:0000256" key="4">
    <source>
        <dbReference type="ARBA" id="ARBA00022692"/>
    </source>
</evidence>
<dbReference type="InterPro" id="IPR018943">
    <property type="entry name" value="Oligosaccaryltransferase"/>
</dbReference>
<dbReference type="PANTHER" id="PTHR48164">
    <property type="entry name" value="DOLICHYL-DIPHOSPHOOLIGOSACCHARIDE--PROTEIN GLYCOSYLTRANSFERASE SUBUNIT 4"/>
    <property type="match status" value="1"/>
</dbReference>
<dbReference type="InterPro" id="IPR051307">
    <property type="entry name" value="OST4"/>
</dbReference>
<dbReference type="AlphaFoldDB" id="A0A183MHT1"/>
<evidence type="ECO:0000256" key="2">
    <source>
        <dbReference type="ARBA" id="ARBA00007685"/>
    </source>
</evidence>
<proteinExistence type="inferred from homology"/>
<keyword evidence="8" id="KW-0472">Membrane</keyword>
<reference evidence="9 10" key="1">
    <citation type="submission" date="2018-11" db="EMBL/GenBank/DDBJ databases">
        <authorList>
            <consortium name="Pathogen Informatics"/>
        </authorList>
    </citation>
    <scope>NUCLEOTIDE SEQUENCE [LARGE SCALE GENOMIC DNA]</scope>
    <source>
        <strain evidence="9 10">Zambia</strain>
    </source>
</reference>
<evidence type="ECO:0000256" key="7">
    <source>
        <dbReference type="ARBA" id="ARBA00022989"/>
    </source>
</evidence>
<evidence type="ECO:0000256" key="3">
    <source>
        <dbReference type="ARBA" id="ARBA00017662"/>
    </source>
</evidence>
<evidence type="ECO:0000256" key="8">
    <source>
        <dbReference type="ARBA" id="ARBA00023136"/>
    </source>
</evidence>
<keyword evidence="5" id="KW-0256">Endoplasmic reticulum</keyword>
<keyword evidence="7" id="KW-1133">Transmembrane helix</keyword>
<keyword evidence="6" id="KW-0735">Signal-anchor</keyword>
<protein>
    <recommendedName>
        <fullName evidence="3">Dolichyl-diphosphooligosaccharide--protein glycosyltransferase subunit 4</fullName>
    </recommendedName>
</protein>
<dbReference type="InterPro" id="IPR036330">
    <property type="entry name" value="Ost4p_sf"/>
</dbReference>